<proteinExistence type="predicted"/>
<dbReference type="InterPro" id="IPR036770">
    <property type="entry name" value="Ankyrin_rpt-contain_sf"/>
</dbReference>
<dbReference type="SUPFAM" id="SSF48403">
    <property type="entry name" value="Ankyrin repeat"/>
    <property type="match status" value="1"/>
</dbReference>
<organism evidence="1">
    <name type="scientific">Bandra megavirus</name>
    <dbReference type="NCBI Taxonomy" id="2071566"/>
    <lineage>
        <taxon>Viruses</taxon>
        <taxon>Varidnaviria</taxon>
        <taxon>Bamfordvirae</taxon>
        <taxon>Nucleocytoviricota</taxon>
        <taxon>Megaviricetes</taxon>
        <taxon>Imitervirales</taxon>
        <taxon>Mimiviridae</taxon>
        <taxon>Megamimivirinae</taxon>
        <taxon>Megavirus</taxon>
    </lineage>
</organism>
<name>A0A2K9V8T3_9VIRU</name>
<evidence type="ECO:0000313" key="1">
    <source>
        <dbReference type="EMBL" id="AUV58620.1"/>
    </source>
</evidence>
<dbReference type="EMBL" id="MG779358">
    <property type="protein sequence ID" value="AUV58620.1"/>
    <property type="molecule type" value="Genomic_DNA"/>
</dbReference>
<reference evidence="1" key="1">
    <citation type="submission" date="2018-01" db="EMBL/GenBank/DDBJ databases">
        <title>Draft genome sequence of Bandra megavirus.</title>
        <authorList>
            <person name="Chatterjee A."/>
            <person name="Yadav R."/>
            <person name="Kondabagil K."/>
        </authorList>
    </citation>
    <scope>NUCLEOTIDE SEQUENCE</scope>
    <source>
        <strain evidence="1">KK-1</strain>
    </source>
</reference>
<accession>A0A2K9V8T3</accession>
<sequence length="310" mass="36140">MQNNLTDIDTKKLSTNQLDEINKIDTPNNMISVEYLRNIINTCDIEGESKIINSKRRSINKLLDYFQKNNLDIIKMGVIIDDPNIIDQDMIDASEMDYNNGKLYLSIPAINIIVDIKAAIYKSFEFNKIDLIELLLNNNIELDKIEPNIMIMAVQTKIYNLLDKLIDLEYNITISDYRVIYQLSSRGKLDFVIKILNKYHFNDSTEIICKICIQAIMNNHINILEYFLTEQAFRGAPDQMYSFFYNSISCGSNLQVIKFFVNNGISIKQNNYQAIIKACQYKRQDILSYFCELDNSAINIIIKYFCQYTF</sequence>
<protein>
    <submittedName>
        <fullName evidence="1">Ankyrin repeat protein</fullName>
    </submittedName>
</protein>